<keyword evidence="9 15" id="KW-0406">Ion transport</keyword>
<name>A0ABT0I1N1_9LACO</name>
<keyword evidence="17" id="KW-1185">Reference proteome</keyword>
<dbReference type="Pfam" id="PF02537">
    <property type="entry name" value="CRCB"/>
    <property type="match status" value="1"/>
</dbReference>
<dbReference type="PANTHER" id="PTHR28259:SF18">
    <property type="entry name" value="FLUORIDE-SPECIFIC ION CHANNEL FLUC"/>
    <property type="match status" value="1"/>
</dbReference>
<keyword evidence="8 15" id="KW-0915">Sodium</keyword>
<keyword evidence="7 15" id="KW-1133">Transmembrane helix</keyword>
<feature type="transmembrane region" description="Helical" evidence="15">
    <location>
        <begin position="93"/>
        <end position="115"/>
    </location>
</feature>
<evidence type="ECO:0000256" key="13">
    <source>
        <dbReference type="ARBA" id="ARBA00035585"/>
    </source>
</evidence>
<sequence length="116" mass="12857">MFEYVFIVGLGAAIGSVIRYIATILLNRLFANHLIPVSTIIINVTGSFILGWLTNNLSNSHFAFILMSSIIGGYTTFSTYMNETVQLYRSNKIHALSYYLSTVVLGVLAATLGFYF</sequence>
<evidence type="ECO:0000256" key="5">
    <source>
        <dbReference type="ARBA" id="ARBA00022692"/>
    </source>
</evidence>
<keyword evidence="3 15" id="KW-1003">Cell membrane</keyword>
<evidence type="ECO:0000256" key="7">
    <source>
        <dbReference type="ARBA" id="ARBA00022989"/>
    </source>
</evidence>
<comment type="similarity">
    <text evidence="12 15">Belongs to the fluoride channel Fluc/FEX (TC 1.A.43) family.</text>
</comment>
<evidence type="ECO:0000313" key="16">
    <source>
        <dbReference type="EMBL" id="MCK8624627.1"/>
    </source>
</evidence>
<gene>
    <name evidence="15" type="primary">fluC</name>
    <name evidence="15" type="synonym">crcB</name>
    <name evidence="16" type="ORF">LNP07_03765</name>
</gene>
<dbReference type="RefSeq" id="WP_220751442.1">
    <property type="nucleotide sequence ID" value="NZ_BPLL01000015.1"/>
</dbReference>
<evidence type="ECO:0000256" key="11">
    <source>
        <dbReference type="ARBA" id="ARBA00023303"/>
    </source>
</evidence>
<organism evidence="16 17">
    <name type="scientific">Apilactobacillus xinyiensis</name>
    <dbReference type="NCBI Taxonomy" id="2841032"/>
    <lineage>
        <taxon>Bacteria</taxon>
        <taxon>Bacillati</taxon>
        <taxon>Bacillota</taxon>
        <taxon>Bacilli</taxon>
        <taxon>Lactobacillales</taxon>
        <taxon>Lactobacillaceae</taxon>
        <taxon>Apilactobacillus</taxon>
    </lineage>
</organism>
<dbReference type="EMBL" id="JAJIAO010000002">
    <property type="protein sequence ID" value="MCK8624627.1"/>
    <property type="molecule type" value="Genomic_DNA"/>
</dbReference>
<reference evidence="16 17" key="1">
    <citation type="submission" date="2021-11" db="EMBL/GenBank/DDBJ databases">
        <title>Comparative genomics of bee honey and flower isolates.</title>
        <authorList>
            <person name="Bechtner J.D."/>
            <person name="Gallus M.K."/>
            <person name="Ehrmann M."/>
        </authorList>
    </citation>
    <scope>NUCLEOTIDE SEQUENCE [LARGE SCALE GENOMIC DNA]</scope>
    <source>
        <strain evidence="16 17">M161</strain>
    </source>
</reference>
<feature type="transmembrane region" description="Helical" evidence="15">
    <location>
        <begin position="6"/>
        <end position="27"/>
    </location>
</feature>
<evidence type="ECO:0000313" key="17">
    <source>
        <dbReference type="Proteomes" id="UP001522905"/>
    </source>
</evidence>
<keyword evidence="10 15" id="KW-0472">Membrane</keyword>
<keyword evidence="6 15" id="KW-0479">Metal-binding</keyword>
<comment type="caution">
    <text evidence="16">The sequence shown here is derived from an EMBL/GenBank/DDBJ whole genome shotgun (WGS) entry which is preliminary data.</text>
</comment>
<accession>A0ABT0I1N1</accession>
<dbReference type="InterPro" id="IPR003691">
    <property type="entry name" value="FluC"/>
</dbReference>
<comment type="activity regulation">
    <text evidence="15">Na(+) is not transported, but it plays an essential structural role and its presence is essential for fluoride channel function.</text>
</comment>
<proteinExistence type="inferred from homology"/>
<feature type="transmembrane region" description="Helical" evidence="15">
    <location>
        <begin position="60"/>
        <end position="81"/>
    </location>
</feature>
<keyword evidence="4" id="KW-0997">Cell inner membrane</keyword>
<evidence type="ECO:0000256" key="1">
    <source>
        <dbReference type="ARBA" id="ARBA00004651"/>
    </source>
</evidence>
<comment type="catalytic activity">
    <reaction evidence="13">
        <text>fluoride(in) = fluoride(out)</text>
        <dbReference type="Rhea" id="RHEA:76159"/>
        <dbReference type="ChEBI" id="CHEBI:17051"/>
    </reaction>
    <physiologicalReaction direction="left-to-right" evidence="13">
        <dbReference type="Rhea" id="RHEA:76160"/>
    </physiologicalReaction>
</comment>
<dbReference type="Proteomes" id="UP001522905">
    <property type="component" value="Unassembled WGS sequence"/>
</dbReference>
<feature type="binding site" evidence="15">
    <location>
        <position position="75"/>
    </location>
    <ligand>
        <name>Na(+)</name>
        <dbReference type="ChEBI" id="CHEBI:29101"/>
        <note>structural</note>
    </ligand>
</feature>
<feature type="transmembrane region" description="Helical" evidence="15">
    <location>
        <begin position="34"/>
        <end position="54"/>
    </location>
</feature>
<keyword evidence="5 15" id="KW-0812">Transmembrane</keyword>
<evidence type="ECO:0000256" key="3">
    <source>
        <dbReference type="ARBA" id="ARBA00022475"/>
    </source>
</evidence>
<evidence type="ECO:0000256" key="14">
    <source>
        <dbReference type="ARBA" id="ARBA00049940"/>
    </source>
</evidence>
<feature type="binding site" evidence="15">
    <location>
        <position position="72"/>
    </location>
    <ligand>
        <name>Na(+)</name>
        <dbReference type="ChEBI" id="CHEBI:29101"/>
        <note>structural</note>
    </ligand>
</feature>
<evidence type="ECO:0000256" key="12">
    <source>
        <dbReference type="ARBA" id="ARBA00035120"/>
    </source>
</evidence>
<keyword evidence="11 15" id="KW-0407">Ion channel</keyword>
<evidence type="ECO:0000256" key="15">
    <source>
        <dbReference type="HAMAP-Rule" id="MF_00454"/>
    </source>
</evidence>
<dbReference type="HAMAP" id="MF_00454">
    <property type="entry name" value="FluC"/>
    <property type="match status" value="1"/>
</dbReference>
<comment type="function">
    <text evidence="14 15">Fluoride-specific ion channel. Important for reducing fluoride concentration in the cell, thus reducing its toxicity.</text>
</comment>
<protein>
    <recommendedName>
        <fullName evidence="15">Fluoride-specific ion channel FluC</fullName>
    </recommendedName>
</protein>
<evidence type="ECO:0000256" key="10">
    <source>
        <dbReference type="ARBA" id="ARBA00023136"/>
    </source>
</evidence>
<evidence type="ECO:0000256" key="4">
    <source>
        <dbReference type="ARBA" id="ARBA00022519"/>
    </source>
</evidence>
<evidence type="ECO:0000256" key="6">
    <source>
        <dbReference type="ARBA" id="ARBA00022723"/>
    </source>
</evidence>
<dbReference type="PANTHER" id="PTHR28259">
    <property type="entry name" value="FLUORIDE EXPORT PROTEIN 1-RELATED"/>
    <property type="match status" value="1"/>
</dbReference>
<keyword evidence="2 15" id="KW-0813">Transport</keyword>
<evidence type="ECO:0000256" key="8">
    <source>
        <dbReference type="ARBA" id="ARBA00023053"/>
    </source>
</evidence>
<comment type="subcellular location">
    <subcellularLocation>
        <location evidence="1 15">Cell membrane</location>
        <topology evidence="1 15">Multi-pass membrane protein</topology>
    </subcellularLocation>
</comment>
<evidence type="ECO:0000256" key="2">
    <source>
        <dbReference type="ARBA" id="ARBA00022448"/>
    </source>
</evidence>
<evidence type="ECO:0000256" key="9">
    <source>
        <dbReference type="ARBA" id="ARBA00023065"/>
    </source>
</evidence>